<feature type="domain" description="Endonuclease GajA/Old nuclease/RecF-like AAA" evidence="1">
    <location>
        <begin position="15"/>
        <end position="400"/>
    </location>
</feature>
<gene>
    <name evidence="2" type="ORF">F0145_09345</name>
</gene>
<dbReference type="PANTHER" id="PTHR43581">
    <property type="entry name" value="ATP/GTP PHOSPHATASE"/>
    <property type="match status" value="1"/>
</dbReference>
<protein>
    <submittedName>
        <fullName evidence="2">AAA family ATPase</fullName>
    </submittedName>
</protein>
<sequence length="675" mass="79953">MIKQFRINRTLECYNNYKFEGDEIINLTPLSKINFFVGINNSGKSRLLRELFKDLRNYNIYDPNDQYNSIPLFKSDETKFGLINVNKEELLNSLSPVYDKILTLCNNPSFCKPLYDFFKAEKKTIYDKELYSFYVNFQSNLKKLINDEFAGSKTKLLDENSKESQRKKEIEQLSKEALSLIRNKIPIELKNNKVTYIPAIRTLRRFLTRKTTEATHYESDRYKITDYEQIDNSIISSRVMVDYFSKKEYESEHNNKNYYYKQLISKNNIFTGENLYELIKDLRNSPEEKRKVLTDFESFLSKSFFNSLNVSLHSIEDQDIKDIYVKIGDNKELPIFNLGDGIQSIIILTFPLFYYKNTKHFIFYEEPELYLHPGIQRVFIETIKSFDNVQCFIATHSNHFLDTSLDFPNDVSIFSLKKEDNEVGEKIFKIENLASPSVSILNLLGVRNSSVFLSNCSIWVEGVSDRIYIRKYLELYQLGNPDKKTHFPFFKEDFHFSFIEFNGNNITHFNFSENIEYDNEEQINATKISNRIFLIHDLDTGKDKRHELLKRQLRENYFKLEVLEIENLLSPEVLKKTLTEYRLKGVEKVVFNDFKYEDYKMQPIGEFISRISGEKQIKQIVSVGSKSEIKKIYNKLDFAHNAVKNLNNWDELTEESKNMTRIIYNFIYKNNNNNF</sequence>
<dbReference type="AlphaFoldDB" id="A0A5M6DJ01"/>
<organism evidence="2 3">
    <name type="scientific">Adhaeribacter rhizoryzae</name>
    <dbReference type="NCBI Taxonomy" id="2607907"/>
    <lineage>
        <taxon>Bacteria</taxon>
        <taxon>Pseudomonadati</taxon>
        <taxon>Bacteroidota</taxon>
        <taxon>Cytophagia</taxon>
        <taxon>Cytophagales</taxon>
        <taxon>Hymenobacteraceae</taxon>
        <taxon>Adhaeribacter</taxon>
    </lineage>
</organism>
<dbReference type="SUPFAM" id="SSF52540">
    <property type="entry name" value="P-loop containing nucleoside triphosphate hydrolases"/>
    <property type="match status" value="1"/>
</dbReference>
<evidence type="ECO:0000259" key="1">
    <source>
        <dbReference type="Pfam" id="PF13175"/>
    </source>
</evidence>
<name>A0A5M6DJ01_9BACT</name>
<dbReference type="InterPro" id="IPR051396">
    <property type="entry name" value="Bact_Antivir_Def_Nuclease"/>
</dbReference>
<evidence type="ECO:0000313" key="2">
    <source>
        <dbReference type="EMBL" id="KAA5547514.1"/>
    </source>
</evidence>
<comment type="caution">
    <text evidence="2">The sequence shown here is derived from an EMBL/GenBank/DDBJ whole genome shotgun (WGS) entry which is preliminary data.</text>
</comment>
<accession>A0A5M6DJ01</accession>
<proteinExistence type="predicted"/>
<evidence type="ECO:0000313" key="3">
    <source>
        <dbReference type="Proteomes" id="UP000323426"/>
    </source>
</evidence>
<keyword evidence="3" id="KW-1185">Reference proteome</keyword>
<dbReference type="Pfam" id="PF13175">
    <property type="entry name" value="AAA_15"/>
    <property type="match status" value="1"/>
</dbReference>
<dbReference type="EMBL" id="VWSF01000005">
    <property type="protein sequence ID" value="KAA5547514.1"/>
    <property type="molecule type" value="Genomic_DNA"/>
</dbReference>
<reference evidence="2 3" key="1">
    <citation type="submission" date="2019-09" db="EMBL/GenBank/DDBJ databases">
        <title>Genome sequence and assembly of Adhaeribacter sp.</title>
        <authorList>
            <person name="Chhetri G."/>
        </authorList>
    </citation>
    <scope>NUCLEOTIDE SEQUENCE [LARGE SCALE GENOMIC DNA]</scope>
    <source>
        <strain evidence="2 3">DK36</strain>
    </source>
</reference>
<dbReference type="InterPro" id="IPR027417">
    <property type="entry name" value="P-loop_NTPase"/>
</dbReference>
<dbReference type="InterPro" id="IPR041685">
    <property type="entry name" value="AAA_GajA/Old/RecF-like"/>
</dbReference>
<dbReference type="RefSeq" id="WP_150088138.1">
    <property type="nucleotide sequence ID" value="NZ_VWSF01000005.1"/>
</dbReference>
<dbReference type="PANTHER" id="PTHR43581:SF4">
    <property type="entry name" value="ATP_GTP PHOSPHATASE"/>
    <property type="match status" value="1"/>
</dbReference>
<dbReference type="Proteomes" id="UP000323426">
    <property type="component" value="Unassembled WGS sequence"/>
</dbReference>